<dbReference type="SUPFAM" id="SSF56672">
    <property type="entry name" value="DNA/RNA polymerases"/>
    <property type="match status" value="1"/>
</dbReference>
<dbReference type="PANTHER" id="PTHR11439">
    <property type="entry name" value="GAG-POL-RELATED RETROTRANSPOSON"/>
    <property type="match status" value="1"/>
</dbReference>
<reference evidence="2" key="1">
    <citation type="submission" date="2015-10" db="EMBL/GenBank/DDBJ databases">
        <authorList>
            <person name="Martinez-Garcia P.J."/>
            <person name="Crepeau M.W."/>
            <person name="Puiu D."/>
            <person name="Gonzalez-Ibeas D."/>
            <person name="Whalen J."/>
            <person name="Stevens K."/>
            <person name="Paul R."/>
            <person name="Butterfield T."/>
            <person name="Britton M."/>
            <person name="Reagan R."/>
            <person name="Chakraborty S."/>
            <person name="Walawage S.L."/>
            <person name="Vasquez-Gross H.A."/>
            <person name="Cardeno C."/>
            <person name="Famula R."/>
            <person name="Pratt K."/>
            <person name="Kuruganti S."/>
            <person name="Aradhya M.K."/>
            <person name="Leslie C.A."/>
            <person name="Dandekar A.M."/>
            <person name="Salzberg S.L."/>
            <person name="Wegrzyn J.L."/>
            <person name="Langley C.H."/>
            <person name="Neale D.B."/>
        </authorList>
    </citation>
    <scope>NUCLEOTIDE SEQUENCE</scope>
    <source>
        <tissue evidence="2">Leaves</tissue>
    </source>
</reference>
<dbReference type="EMBL" id="LIHL02000001">
    <property type="protein sequence ID" value="KAF5479538.1"/>
    <property type="molecule type" value="Genomic_DNA"/>
</dbReference>
<evidence type="ECO:0000313" key="3">
    <source>
        <dbReference type="Proteomes" id="UP000619265"/>
    </source>
</evidence>
<accession>A0A834D7H5</accession>
<reference evidence="2" key="2">
    <citation type="submission" date="2020-03" db="EMBL/GenBank/DDBJ databases">
        <title>Walnut 2.0.</title>
        <authorList>
            <person name="Marrano A."/>
            <person name="Britton M."/>
            <person name="Zimin A.V."/>
            <person name="Zaini P.A."/>
            <person name="Workman R."/>
            <person name="Puiu D."/>
            <person name="Bianco L."/>
            <person name="Allen B.J."/>
            <person name="Troggio M."/>
            <person name="Leslie C.A."/>
            <person name="Timp W."/>
            <person name="Dendekar A."/>
            <person name="Salzberg S.L."/>
            <person name="Neale D.B."/>
        </authorList>
    </citation>
    <scope>NUCLEOTIDE SEQUENCE</scope>
    <source>
        <tissue evidence="2">Leaves</tissue>
    </source>
</reference>
<dbReference type="CDD" id="cd09272">
    <property type="entry name" value="RNase_HI_RT_Ty1"/>
    <property type="match status" value="1"/>
</dbReference>
<dbReference type="PANTHER" id="PTHR11439:SF487">
    <property type="entry name" value="RNA-DIRECTED DNA POLYMERASE"/>
    <property type="match status" value="1"/>
</dbReference>
<organism evidence="2 3">
    <name type="scientific">Juglans regia</name>
    <name type="common">English walnut</name>
    <dbReference type="NCBI Taxonomy" id="51240"/>
    <lineage>
        <taxon>Eukaryota</taxon>
        <taxon>Viridiplantae</taxon>
        <taxon>Streptophyta</taxon>
        <taxon>Embryophyta</taxon>
        <taxon>Tracheophyta</taxon>
        <taxon>Spermatophyta</taxon>
        <taxon>Magnoliopsida</taxon>
        <taxon>eudicotyledons</taxon>
        <taxon>Gunneridae</taxon>
        <taxon>Pentapetalae</taxon>
        <taxon>rosids</taxon>
        <taxon>fabids</taxon>
        <taxon>Fagales</taxon>
        <taxon>Juglandaceae</taxon>
        <taxon>Juglans</taxon>
    </lineage>
</organism>
<dbReference type="Pfam" id="PF07727">
    <property type="entry name" value="RVT_2"/>
    <property type="match status" value="1"/>
</dbReference>
<dbReference type="Proteomes" id="UP000619265">
    <property type="component" value="Unassembled WGS sequence"/>
</dbReference>
<dbReference type="InterPro" id="IPR036397">
    <property type="entry name" value="RNaseH_sf"/>
</dbReference>
<dbReference type="Gramene" id="Jr01_03820_p1">
    <property type="protein sequence ID" value="cds.Jr01_03820_p1"/>
    <property type="gene ID" value="Jr01_03820"/>
</dbReference>
<protein>
    <recommendedName>
        <fullName evidence="1">Reverse transcriptase Ty1/copia-type domain-containing protein</fullName>
    </recommendedName>
</protein>
<evidence type="ECO:0000259" key="1">
    <source>
        <dbReference type="Pfam" id="PF07727"/>
    </source>
</evidence>
<dbReference type="GO" id="GO:0003676">
    <property type="term" value="F:nucleic acid binding"/>
    <property type="evidence" value="ECO:0007669"/>
    <property type="project" value="InterPro"/>
</dbReference>
<dbReference type="InterPro" id="IPR043502">
    <property type="entry name" value="DNA/RNA_pol_sf"/>
</dbReference>
<feature type="domain" description="Reverse transcriptase Ty1/copia-type" evidence="1">
    <location>
        <begin position="2"/>
        <end position="63"/>
    </location>
</feature>
<proteinExistence type="predicted"/>
<gene>
    <name evidence="2" type="ORF">F2P56_000348</name>
</gene>
<dbReference type="InterPro" id="IPR013103">
    <property type="entry name" value="RVT_2"/>
</dbReference>
<dbReference type="Gene3D" id="3.30.420.10">
    <property type="entry name" value="Ribonuclease H-like superfamily/Ribonuclease H"/>
    <property type="match status" value="1"/>
</dbReference>
<comment type="caution">
    <text evidence="2">The sequence shown here is derived from an EMBL/GenBank/DDBJ whole genome shotgun (WGS) entry which is preliminary data.</text>
</comment>
<evidence type="ECO:0000313" key="2">
    <source>
        <dbReference type="EMBL" id="KAF5479538.1"/>
    </source>
</evidence>
<name>A0A834D7H5_JUGRE</name>
<dbReference type="AlphaFoldDB" id="A0A834D7H5"/>
<sequence length="305" mass="34392">MDSLKRSLNAHFKLKDLGPLKYFLGLEAARSSKGIHLCQRKYSLDIIEDCGLLGCKPVCFPMEQNLVLSADTGDELANPSQYRRLIGRLIYLTITRPDIAFSVQRLSQFMHKPRKPHMAAAHRVVQYIKNSIGLGLFFSSSSTDLQLKVYTDSDWAACPDTRRSVTGYTVFLGDNLVSWKSKKQHTISRSSAEAEYRAMVAAVCEIVWLKNLLADFNIVHSQPVLMYCDSQAAIHISSNPVYHERTKHIELDCHVVREKLQAGIIKLFHVTSNHQIADVLTKALGLYQFNHLIGKMGLVNIYSPS</sequence>